<sequence>MGFSCAYASGPYDGIWETSPYGYAIISERDGILIAVNIYHEAYGGDWEAFQGERIGNSTRASALVAKGNLILDLTMTSDTTFTLTQVDCIPKDVNDTYCVVPNGTILMLGNKVW</sequence>
<evidence type="ECO:0000313" key="2">
    <source>
        <dbReference type="Proteomes" id="UP000181998"/>
    </source>
</evidence>
<reference evidence="1 2" key="1">
    <citation type="submission" date="2016-10" db="EMBL/GenBank/DDBJ databases">
        <authorList>
            <person name="de Groot N.N."/>
        </authorList>
    </citation>
    <scope>NUCLEOTIDE SEQUENCE [LARGE SCALE GENOMIC DNA]</scope>
    <source>
        <strain evidence="1 2">Nm9</strain>
    </source>
</reference>
<evidence type="ECO:0000313" key="1">
    <source>
        <dbReference type="EMBL" id="SEQ22493.1"/>
    </source>
</evidence>
<protein>
    <submittedName>
        <fullName evidence="1">Uncharacterized protein</fullName>
    </submittedName>
</protein>
<organism evidence="1 2">
    <name type="scientific">Nitrosomonas ureae</name>
    <dbReference type="NCBI Taxonomy" id="44577"/>
    <lineage>
        <taxon>Bacteria</taxon>
        <taxon>Pseudomonadati</taxon>
        <taxon>Pseudomonadota</taxon>
        <taxon>Betaproteobacteria</taxon>
        <taxon>Nitrosomonadales</taxon>
        <taxon>Nitrosomonadaceae</taxon>
        <taxon>Nitrosomonas</taxon>
    </lineage>
</organism>
<gene>
    <name evidence="1" type="ORF">SAMN05421510_102925</name>
</gene>
<dbReference type="Proteomes" id="UP000181998">
    <property type="component" value="Unassembled WGS sequence"/>
</dbReference>
<name>A0A1H9EB39_9PROT</name>
<dbReference type="AlphaFoldDB" id="A0A1H9EB39"/>
<dbReference type="EMBL" id="FOFX01000029">
    <property type="protein sequence ID" value="SEQ22493.1"/>
    <property type="molecule type" value="Genomic_DNA"/>
</dbReference>
<accession>A0A1H9EB39</accession>
<proteinExistence type="predicted"/>